<dbReference type="EMBL" id="NJGV01000028">
    <property type="protein sequence ID" value="OWY32207.1"/>
    <property type="molecule type" value="Genomic_DNA"/>
</dbReference>
<dbReference type="RefSeq" id="WP_088757211.1">
    <property type="nucleotide sequence ID" value="NZ_NJGV01000028.1"/>
</dbReference>
<protein>
    <recommendedName>
        <fullName evidence="3">Phage tail protein</fullName>
    </recommendedName>
</protein>
<evidence type="ECO:0008006" key="3">
    <source>
        <dbReference type="Google" id="ProtNLM"/>
    </source>
</evidence>
<name>A0A225SMJ4_9BURK</name>
<reference evidence="1 2" key="1">
    <citation type="journal article" date="2010" name="Int. J. Syst. Evol. Microbiol.">
        <title>Reclassification of Herbaspirillum putei as a later heterotypic synonym of Herbaspirillum huttiense, with the description of H. huttiense subsp. huttiense subsp. nov. and H. huttiense subsp. putei subsp. nov., comb. nov., and description of Herbaspirillum aquaticum sp. nov.</title>
        <authorList>
            <person name="Dobritsa A.P."/>
            <person name="Reddy M.C."/>
            <person name="Samadpour M."/>
        </authorList>
    </citation>
    <scope>NUCLEOTIDE SEQUENCE [LARGE SCALE GENOMIC DNA]</scope>
    <source>
        <strain evidence="1 2">IEH 4430</strain>
    </source>
</reference>
<gene>
    <name evidence="1" type="ORF">CEJ45_22130</name>
</gene>
<dbReference type="AlphaFoldDB" id="A0A225SMJ4"/>
<dbReference type="Proteomes" id="UP000214747">
    <property type="component" value="Unassembled WGS sequence"/>
</dbReference>
<evidence type="ECO:0000313" key="2">
    <source>
        <dbReference type="Proteomes" id="UP000214747"/>
    </source>
</evidence>
<organism evidence="1 2">
    <name type="scientific">Herbaspirillum aquaticum</name>
    <dbReference type="NCBI Taxonomy" id="568783"/>
    <lineage>
        <taxon>Bacteria</taxon>
        <taxon>Pseudomonadati</taxon>
        <taxon>Pseudomonadota</taxon>
        <taxon>Betaproteobacteria</taxon>
        <taxon>Burkholderiales</taxon>
        <taxon>Oxalobacteraceae</taxon>
        <taxon>Herbaspirillum</taxon>
    </lineage>
</organism>
<sequence length="109" mass="11819">MFFSKSTNGFYDPKINLDGMPEDAIEIGDDVYRQLLDGQAAGKIISADENGFPILLDAAPISAREVVLAQILALEATVTQRRLRDAILGTDGGWLKDVESKIAALRAKL</sequence>
<keyword evidence="2" id="KW-1185">Reference proteome</keyword>
<accession>A0A225SMJ4</accession>
<evidence type="ECO:0000313" key="1">
    <source>
        <dbReference type="EMBL" id="OWY32207.1"/>
    </source>
</evidence>
<proteinExistence type="predicted"/>
<comment type="caution">
    <text evidence="1">The sequence shown here is derived from an EMBL/GenBank/DDBJ whole genome shotgun (WGS) entry which is preliminary data.</text>
</comment>